<keyword evidence="2" id="KW-1185">Reference proteome</keyword>
<dbReference type="EMBL" id="JBDKXB010000010">
    <property type="protein sequence ID" value="MEY6432600.1"/>
    <property type="molecule type" value="Genomic_DNA"/>
</dbReference>
<organism evidence="1 2">
    <name type="scientific">Thioalkalicoccus limnaeus</name>
    <dbReference type="NCBI Taxonomy" id="120681"/>
    <lineage>
        <taxon>Bacteria</taxon>
        <taxon>Pseudomonadati</taxon>
        <taxon>Pseudomonadota</taxon>
        <taxon>Gammaproteobacteria</taxon>
        <taxon>Chromatiales</taxon>
        <taxon>Chromatiaceae</taxon>
        <taxon>Thioalkalicoccus</taxon>
    </lineage>
</organism>
<dbReference type="InterPro" id="IPR045397">
    <property type="entry name" value="TumE-like"/>
</dbReference>
<evidence type="ECO:0000313" key="2">
    <source>
        <dbReference type="Proteomes" id="UP001564408"/>
    </source>
</evidence>
<accession>A0ABV4BEJ5</accession>
<evidence type="ECO:0000313" key="1">
    <source>
        <dbReference type="EMBL" id="MEY6432600.1"/>
    </source>
</evidence>
<comment type="caution">
    <text evidence="1">The sequence shown here is derived from an EMBL/GenBank/DDBJ whole genome shotgun (WGS) entry which is preliminary data.</text>
</comment>
<sequence length="91" mass="10476">MRPILIQKRRYDLADDRFVSVSVFELPAPLPGSTHRFKYRLALVVAGVCVLRYDNESGKGDHKHLGSREVPYSFVSLDRLLEDFWADVSRP</sequence>
<protein>
    <submittedName>
        <fullName evidence="1">DUF6516 family protein</fullName>
    </submittedName>
</protein>
<dbReference type="Proteomes" id="UP001564408">
    <property type="component" value="Unassembled WGS sequence"/>
</dbReference>
<gene>
    <name evidence="1" type="ORF">ABC977_09305</name>
</gene>
<dbReference type="Pfam" id="PF20126">
    <property type="entry name" value="TumE"/>
    <property type="match status" value="1"/>
</dbReference>
<proteinExistence type="predicted"/>
<reference evidence="1 2" key="1">
    <citation type="submission" date="2024-05" db="EMBL/GenBank/DDBJ databases">
        <title>Genome Sequence and Characterization of the New Strain Purple Sulfur Bacterium of Genus Thioalkalicoccus.</title>
        <authorList>
            <person name="Bryantseva I.A."/>
            <person name="Kyndt J.A."/>
            <person name="Imhoff J.F."/>
        </authorList>
    </citation>
    <scope>NUCLEOTIDE SEQUENCE [LARGE SCALE GENOMIC DNA]</scope>
    <source>
        <strain evidence="1 2">Um2</strain>
    </source>
</reference>
<dbReference type="RefSeq" id="WP_369666988.1">
    <property type="nucleotide sequence ID" value="NZ_JBDKXB010000010.1"/>
</dbReference>
<name>A0ABV4BEJ5_9GAMM</name>